<organism evidence="2 3">
    <name type="scientific">Dorcoceras hygrometricum</name>
    <dbReference type="NCBI Taxonomy" id="472368"/>
    <lineage>
        <taxon>Eukaryota</taxon>
        <taxon>Viridiplantae</taxon>
        <taxon>Streptophyta</taxon>
        <taxon>Embryophyta</taxon>
        <taxon>Tracheophyta</taxon>
        <taxon>Spermatophyta</taxon>
        <taxon>Magnoliopsida</taxon>
        <taxon>eudicotyledons</taxon>
        <taxon>Gunneridae</taxon>
        <taxon>Pentapetalae</taxon>
        <taxon>asterids</taxon>
        <taxon>lamiids</taxon>
        <taxon>Lamiales</taxon>
        <taxon>Gesneriaceae</taxon>
        <taxon>Didymocarpoideae</taxon>
        <taxon>Trichosporeae</taxon>
        <taxon>Loxocarpinae</taxon>
        <taxon>Dorcoceras</taxon>
    </lineage>
</organism>
<feature type="region of interest" description="Disordered" evidence="1">
    <location>
        <begin position="481"/>
        <end position="500"/>
    </location>
</feature>
<evidence type="ECO:0000313" key="3">
    <source>
        <dbReference type="Proteomes" id="UP000250235"/>
    </source>
</evidence>
<sequence>MASSLFTNTLHVCFDSVLAMDNPDSGLSGFLGFPAVLYEDALTEFFLNGSIRDGSTFGKKRQMKFEFRLLSDILAKTISVKAGSFDAVTQERFLMMAAITCGVAINWNRLLFNILKDMVTAGSRQAKGYAVQITLLLENVTNLEFTDSSEFPSYKILTKNTVHRYIAVNDKVGVEEVADVPQVKQTPVKKAVSRKRPSAVDEQIVKKKRTRVGKSAAVATDSTLEAAPVQVVAPISTVPPLALIRKIQKRRRSLALDSYDERVEMPVDPVDQIIEQVIAETAQVETDVGRTNDSGPDFEDQGVKKADETELWFNLSYEEFATREANRPVETGSDTEEEFVTEKVTATDVGVQTETGSDVYLVETPSEQTELFQGTKTAIAAPNTDKNISDDESMTLEAILSTISDDLSLPSTFGEITPILFGKSISIPGVDEGDRYKASLPKINPADKGKAPLQERDPITPILFGKSISIPGVDEGDRYKASLPKINPADKGKAPLQERDPVKGNPVQEQFLLIVVDIELLVQLRERVIDEVDRFFNSFSLKNLAYLKIEDIYEKEGQVLSWAETDSTRIALQRKIYILTKYREFLLRKFLEIRFSNFVPGVATSAVDMKSITSSDSSVDSSLDFNTNDITMEDDAALYQSILPSSAVDIFASLAALRESFSILVANQTRDSRKSSDAHREVLSKITHVERVFLDSLAAQNEAFRGLFKSNCQEAQNDNKALSLALKAVQTQNAILSTDLAATQKEVKDLKVALSKDFDDKLADIRNDLLEFRAETQEKLASLGAHLAELIAFITKGSDDKKGEGSSSRSQLPPDDQNRPSGGSGSRADDPSRYGGGTISREGANKGGDSNRRGDSSGSSKRRRSDSGGGSGGRINYGPYLPAKRDAEYLNSGKRQF</sequence>
<gene>
    <name evidence="2" type="ORF">F511_20963</name>
</gene>
<evidence type="ECO:0000313" key="2">
    <source>
        <dbReference type="EMBL" id="KZV36988.1"/>
    </source>
</evidence>
<evidence type="ECO:0000256" key="1">
    <source>
        <dbReference type="SAM" id="MobiDB-lite"/>
    </source>
</evidence>
<dbReference type="Proteomes" id="UP000250235">
    <property type="component" value="Unassembled WGS sequence"/>
</dbReference>
<protein>
    <submittedName>
        <fullName evidence="2">Patatin-like protein 2</fullName>
    </submittedName>
</protein>
<reference evidence="2 3" key="1">
    <citation type="journal article" date="2015" name="Proc. Natl. Acad. Sci. U.S.A.">
        <title>The resurrection genome of Boea hygrometrica: A blueprint for survival of dehydration.</title>
        <authorList>
            <person name="Xiao L."/>
            <person name="Yang G."/>
            <person name="Zhang L."/>
            <person name="Yang X."/>
            <person name="Zhao S."/>
            <person name="Ji Z."/>
            <person name="Zhou Q."/>
            <person name="Hu M."/>
            <person name="Wang Y."/>
            <person name="Chen M."/>
            <person name="Xu Y."/>
            <person name="Jin H."/>
            <person name="Xiao X."/>
            <person name="Hu G."/>
            <person name="Bao F."/>
            <person name="Hu Y."/>
            <person name="Wan P."/>
            <person name="Li L."/>
            <person name="Deng X."/>
            <person name="Kuang T."/>
            <person name="Xiang C."/>
            <person name="Zhu J.K."/>
            <person name="Oliver M.J."/>
            <person name="He Y."/>
        </authorList>
    </citation>
    <scope>NUCLEOTIDE SEQUENCE [LARGE SCALE GENOMIC DNA]</scope>
    <source>
        <strain evidence="3">cv. XS01</strain>
    </source>
</reference>
<dbReference type="AlphaFoldDB" id="A0A2Z7BTJ7"/>
<feature type="region of interest" description="Disordered" evidence="1">
    <location>
        <begin position="798"/>
        <end position="897"/>
    </location>
</feature>
<keyword evidence="3" id="KW-1185">Reference proteome</keyword>
<name>A0A2Z7BTJ7_9LAMI</name>
<feature type="compositionally biased region" description="Basic and acidic residues" evidence="1">
    <location>
        <begin position="488"/>
        <end position="500"/>
    </location>
</feature>
<accession>A0A2Z7BTJ7</accession>
<proteinExistence type="predicted"/>
<dbReference type="EMBL" id="KV003173">
    <property type="protein sequence ID" value="KZV36988.1"/>
    <property type="molecule type" value="Genomic_DNA"/>
</dbReference>